<evidence type="ECO:0000256" key="6">
    <source>
        <dbReference type="ARBA" id="ARBA00023295"/>
    </source>
</evidence>
<evidence type="ECO:0000256" key="1">
    <source>
        <dbReference type="ARBA" id="ARBA00000448"/>
    </source>
</evidence>
<organism evidence="8 9">
    <name type="scientific">Microlunatus panaciterrae</name>
    <dbReference type="NCBI Taxonomy" id="400768"/>
    <lineage>
        <taxon>Bacteria</taxon>
        <taxon>Bacillati</taxon>
        <taxon>Actinomycetota</taxon>
        <taxon>Actinomycetes</taxon>
        <taxon>Propionibacteriales</taxon>
        <taxon>Propionibacteriaceae</taxon>
        <taxon>Microlunatus</taxon>
    </lineage>
</organism>
<evidence type="ECO:0000256" key="4">
    <source>
        <dbReference type="ARBA" id="ARBA00022729"/>
    </source>
</evidence>
<evidence type="ECO:0000256" key="2">
    <source>
        <dbReference type="ARBA" id="ARBA00005336"/>
    </source>
</evidence>
<proteinExistence type="inferred from homology"/>
<accession>A0ABS2RH12</accession>
<dbReference type="EC" id="3.2.1.21" evidence="3"/>
<protein>
    <recommendedName>
        <fullName evidence="3">beta-glucosidase</fullName>
        <ecNumber evidence="3">3.2.1.21</ecNumber>
    </recommendedName>
</protein>
<comment type="similarity">
    <text evidence="2">Belongs to the glycosyl hydrolase 3 family.</text>
</comment>
<comment type="catalytic activity">
    <reaction evidence="1">
        <text>Hydrolysis of terminal, non-reducing beta-D-glucosyl residues with release of beta-D-glucose.</text>
        <dbReference type="EC" id="3.2.1.21"/>
    </reaction>
</comment>
<dbReference type="InterPro" id="IPR051915">
    <property type="entry name" value="Cellulose_Degrad_GH3"/>
</dbReference>
<dbReference type="Gene3D" id="3.20.20.300">
    <property type="entry name" value="Glycoside hydrolase, family 3, N-terminal domain"/>
    <property type="match status" value="1"/>
</dbReference>
<dbReference type="InterPro" id="IPR001764">
    <property type="entry name" value="Glyco_hydro_3_N"/>
</dbReference>
<comment type="caution">
    <text evidence="8">The sequence shown here is derived from an EMBL/GenBank/DDBJ whole genome shotgun (WGS) entry which is preliminary data.</text>
</comment>
<keyword evidence="9" id="KW-1185">Reference proteome</keyword>
<sequence>MEPTYALTEDGIRYRDLNGNGRLDPYENPDLPVEERVEDLLSQMTVADKAGMMFQNSIETGPDGQLVEGAGVIDRTGTSELVRDRRMNHFNVHALPDPAAAARWSNALQRLAESTPLGIPVTLSTDPRHAFTQNAGASFMAGHFSQWPEPLGLAAIGDVALVRRFADTARQEYLAVGIRAALHPTVDLATEPRWARQFHTFGQDAELVAALAAAYLQGFQGDTLTSDSVACTTKHFPGGGPQADGEDAHFPYGKDQVYPGGIFDYHLIPFRKAIGERTAAIMPYYGRPVGLEIDGEPIEEVGFGFNRQIISGLLRTALGYDGVVVTDWGLVSDTEVGDRVLPARAWGVEDLTPAGRMLKILDAGCDQFGGESCPELLLQLVASSDVAEQRLDESVRRLLRVKFELGLFDNPYVDEDRASAVLGSAPFAQLGHDAQVAAITGLKTTAGVLPLTSATKVYAEGVDPATLEQFATSVATPDEAEVILVRSATPFDFRDSLFLEAFFKAGTLEFADAEVAHLQELAGKAPLILDLYLDRPAILTPLLESAAVITANFGASDRALLEVLSGRQRAVGRLQFELPSSMEAVRRSRSDVGSDTDAPVYGVGHRVELM</sequence>
<keyword evidence="4" id="KW-0732">Signal</keyword>
<evidence type="ECO:0000256" key="5">
    <source>
        <dbReference type="ARBA" id="ARBA00022801"/>
    </source>
</evidence>
<dbReference type="Pfam" id="PF00933">
    <property type="entry name" value="Glyco_hydro_3"/>
    <property type="match status" value="1"/>
</dbReference>
<dbReference type="PANTHER" id="PTHR30620:SF16">
    <property type="entry name" value="LYSOSOMAL BETA GLUCOSIDASE"/>
    <property type="match status" value="1"/>
</dbReference>
<evidence type="ECO:0000256" key="3">
    <source>
        <dbReference type="ARBA" id="ARBA00012744"/>
    </source>
</evidence>
<dbReference type="SUPFAM" id="SSF51445">
    <property type="entry name" value="(Trans)glycosidases"/>
    <property type="match status" value="1"/>
</dbReference>
<keyword evidence="5 8" id="KW-0378">Hydrolase</keyword>
<name>A0ABS2RH12_9ACTN</name>
<dbReference type="RefSeq" id="WP_204916858.1">
    <property type="nucleotide sequence ID" value="NZ_BAAAQP010000011.1"/>
</dbReference>
<reference evidence="8 9" key="1">
    <citation type="submission" date="2021-01" db="EMBL/GenBank/DDBJ databases">
        <title>Sequencing the genomes of 1000 actinobacteria strains.</title>
        <authorList>
            <person name="Klenk H.-P."/>
        </authorList>
    </citation>
    <scope>NUCLEOTIDE SEQUENCE [LARGE SCALE GENOMIC DNA]</scope>
    <source>
        <strain evidence="8 9">DSM 18662</strain>
    </source>
</reference>
<dbReference type="EMBL" id="JAFBCF010000001">
    <property type="protein sequence ID" value="MBM7798295.1"/>
    <property type="molecule type" value="Genomic_DNA"/>
</dbReference>
<dbReference type="InterPro" id="IPR036962">
    <property type="entry name" value="Glyco_hydro_3_N_sf"/>
</dbReference>
<evidence type="ECO:0000313" key="8">
    <source>
        <dbReference type="EMBL" id="MBM7798295.1"/>
    </source>
</evidence>
<dbReference type="GO" id="GO:0008422">
    <property type="term" value="F:beta-glucosidase activity"/>
    <property type="evidence" value="ECO:0007669"/>
    <property type="project" value="UniProtKB-EC"/>
</dbReference>
<dbReference type="InterPro" id="IPR017853">
    <property type="entry name" value="GH"/>
</dbReference>
<dbReference type="Proteomes" id="UP000704762">
    <property type="component" value="Unassembled WGS sequence"/>
</dbReference>
<dbReference type="SUPFAM" id="SSF52279">
    <property type="entry name" value="Beta-D-glucan exohydrolase, C-terminal domain"/>
    <property type="match status" value="1"/>
</dbReference>
<dbReference type="InterPro" id="IPR036881">
    <property type="entry name" value="Glyco_hydro_3_C_sf"/>
</dbReference>
<dbReference type="Gene3D" id="3.40.50.1700">
    <property type="entry name" value="Glycoside hydrolase family 3 C-terminal domain"/>
    <property type="match status" value="1"/>
</dbReference>
<dbReference type="PRINTS" id="PR00133">
    <property type="entry name" value="GLHYDRLASE3"/>
</dbReference>
<feature type="domain" description="Glycoside hydrolase family 3 N-terminal" evidence="7">
    <location>
        <begin position="95"/>
        <end position="401"/>
    </location>
</feature>
<evidence type="ECO:0000259" key="7">
    <source>
        <dbReference type="Pfam" id="PF00933"/>
    </source>
</evidence>
<keyword evidence="6 8" id="KW-0326">Glycosidase</keyword>
<gene>
    <name evidence="8" type="ORF">JOE57_001216</name>
</gene>
<dbReference type="PANTHER" id="PTHR30620">
    <property type="entry name" value="PERIPLASMIC BETA-GLUCOSIDASE-RELATED"/>
    <property type="match status" value="1"/>
</dbReference>
<evidence type="ECO:0000313" key="9">
    <source>
        <dbReference type="Proteomes" id="UP000704762"/>
    </source>
</evidence>